<dbReference type="InterPro" id="IPR040803">
    <property type="entry name" value="MfnD_preATP-grasp"/>
</dbReference>
<name>A0A832YTQ1_9EURY</name>
<dbReference type="EMBL" id="DQSV01000016">
    <property type="protein sequence ID" value="HIP16863.1"/>
    <property type="molecule type" value="Genomic_DNA"/>
</dbReference>
<dbReference type="NCBIfam" id="NF040722">
    <property type="entry name" value="MfnD_Meth"/>
    <property type="match status" value="1"/>
</dbReference>
<dbReference type="InterPro" id="IPR005479">
    <property type="entry name" value="CPAse_ATP-bd"/>
</dbReference>
<evidence type="ECO:0000313" key="5">
    <source>
        <dbReference type="Proteomes" id="UP000605144"/>
    </source>
</evidence>
<feature type="domain" description="ATP-grasp" evidence="3">
    <location>
        <begin position="74"/>
        <end position="281"/>
    </location>
</feature>
<dbReference type="InterPro" id="IPR003806">
    <property type="entry name" value="ATP-grasp_PylC-type"/>
</dbReference>
<dbReference type="Gene3D" id="3.30.470.20">
    <property type="entry name" value="ATP-grasp fold, B domain"/>
    <property type="match status" value="1"/>
</dbReference>
<keyword evidence="2" id="KW-0547">Nucleotide-binding</keyword>
<dbReference type="SUPFAM" id="SSF56059">
    <property type="entry name" value="Glutathione synthetase ATP-binding domain-like"/>
    <property type="match status" value="1"/>
</dbReference>
<dbReference type="PROSITE" id="PS00867">
    <property type="entry name" value="CPSASE_2"/>
    <property type="match status" value="1"/>
</dbReference>
<proteinExistence type="predicted"/>
<reference evidence="4" key="1">
    <citation type="journal article" date="2020" name="ISME J.">
        <title>Gammaproteobacteria mediating utilization of methyl-, sulfur- and petroleum organic compounds in deep ocean hydrothermal plumes.</title>
        <authorList>
            <person name="Zhou Z."/>
            <person name="Liu Y."/>
            <person name="Pan J."/>
            <person name="Cron B.R."/>
            <person name="Toner B.M."/>
            <person name="Anantharaman K."/>
            <person name="Breier J.A."/>
            <person name="Dick G.J."/>
            <person name="Li M."/>
        </authorList>
    </citation>
    <scope>NUCLEOTIDE SEQUENCE</scope>
    <source>
        <strain evidence="4">SZUA-1385</strain>
    </source>
</reference>
<dbReference type="AlphaFoldDB" id="A0A832YTQ1"/>
<dbReference type="PROSITE" id="PS50975">
    <property type="entry name" value="ATP_GRASP"/>
    <property type="match status" value="1"/>
</dbReference>
<accession>A0A832YTQ1</accession>
<dbReference type="PIRSF" id="PIRSF016766">
    <property type="entry name" value="UCP016766_ATPgrasp"/>
    <property type="match status" value="1"/>
</dbReference>
<dbReference type="GO" id="GO:0046872">
    <property type="term" value="F:metal ion binding"/>
    <property type="evidence" value="ECO:0007669"/>
    <property type="project" value="InterPro"/>
</dbReference>
<dbReference type="InterPro" id="IPR024710">
    <property type="entry name" value="MfnD"/>
</dbReference>
<protein>
    <submittedName>
        <fullName evidence="4">ATP-grasp domain-containing protein</fullName>
    </submittedName>
</protein>
<dbReference type="InterPro" id="IPR053510">
    <property type="entry name" value="Tyramine-Glutamate_Synthase"/>
</dbReference>
<dbReference type="Gene3D" id="2.30.36.100">
    <property type="match status" value="1"/>
</dbReference>
<evidence type="ECO:0000259" key="3">
    <source>
        <dbReference type="PROSITE" id="PS50975"/>
    </source>
</evidence>
<sequence>MNILLFEYAMGSNEEVEPYILQEGKLMFERLLRDFLKSGFSITTLLNKKYKNIYKSHKNLNIYFPENDPIMALKEIIDIENGNIDGVLIIAPENDGILYNLTRLIEKENILNLGSHSYGIKVAGNKYNTYQKIKDTVKVPKTLPLKKYIIKEIDGCGGSNQLVFNEKYIIQEYIEGNSYSTSFIVQEDRIYPLSLNRQCYKEGKYLGGEININHPLKDKIIEESIKALKRIEGLNGYVGVDIMLDNEKNIYVLEVNPRITTSIVGLDIAPSLSNLLVDNAHKKDLNYKLNGSIKLIRDSNNGEFIIQHLNTV</sequence>
<dbReference type="InterPro" id="IPR011761">
    <property type="entry name" value="ATP-grasp"/>
</dbReference>
<dbReference type="GO" id="GO:0005524">
    <property type="term" value="F:ATP binding"/>
    <property type="evidence" value="ECO:0007669"/>
    <property type="project" value="UniProtKB-UniRule"/>
</dbReference>
<comment type="cofactor">
    <cofactor evidence="1">
        <name>Mn(2+)</name>
        <dbReference type="ChEBI" id="CHEBI:29035"/>
    </cofactor>
</comment>
<gene>
    <name evidence="4" type="ORF">EYG76_00970</name>
</gene>
<evidence type="ECO:0000313" key="4">
    <source>
        <dbReference type="EMBL" id="HIP16863.1"/>
    </source>
</evidence>
<evidence type="ECO:0000256" key="2">
    <source>
        <dbReference type="PROSITE-ProRule" id="PRU00409"/>
    </source>
</evidence>
<evidence type="ECO:0000256" key="1">
    <source>
        <dbReference type="ARBA" id="ARBA00001936"/>
    </source>
</evidence>
<dbReference type="Gene3D" id="3.40.50.11770">
    <property type="match status" value="1"/>
</dbReference>
<dbReference type="Pfam" id="PF02655">
    <property type="entry name" value="ATP-grasp_3"/>
    <property type="match status" value="1"/>
</dbReference>
<organism evidence="4 5">
    <name type="scientific">Methanothermococcus okinawensis</name>
    <dbReference type="NCBI Taxonomy" id="155863"/>
    <lineage>
        <taxon>Archaea</taxon>
        <taxon>Methanobacteriati</taxon>
        <taxon>Methanobacteriota</taxon>
        <taxon>Methanomada group</taxon>
        <taxon>Methanococci</taxon>
        <taxon>Methanococcales</taxon>
        <taxon>Methanococcaceae</taxon>
        <taxon>Methanothermococcus</taxon>
    </lineage>
</organism>
<comment type="caution">
    <text evidence="4">The sequence shown here is derived from an EMBL/GenBank/DDBJ whole genome shotgun (WGS) entry which is preliminary data.</text>
</comment>
<dbReference type="Proteomes" id="UP000605144">
    <property type="component" value="Unassembled WGS sequence"/>
</dbReference>
<keyword evidence="2" id="KW-0067">ATP-binding</keyword>
<dbReference type="Pfam" id="PF18301">
    <property type="entry name" value="preATP-grasp_3"/>
    <property type="match status" value="1"/>
</dbReference>